<reference evidence="3" key="1">
    <citation type="submission" date="2016-10" db="EMBL/GenBank/DDBJ databases">
        <authorList>
            <person name="Varghese N."/>
            <person name="Submissions S."/>
        </authorList>
    </citation>
    <scope>NUCLEOTIDE SEQUENCE [LARGE SCALE GENOMIC DNA]</scope>
    <source>
        <strain evidence="3">M83</strain>
    </source>
</reference>
<dbReference type="Pfam" id="PF04397">
    <property type="entry name" value="LytTR"/>
    <property type="match status" value="1"/>
</dbReference>
<dbReference type="OrthoDB" id="2060630at2"/>
<dbReference type="PROSITE" id="PS50930">
    <property type="entry name" value="HTH_LYTTR"/>
    <property type="match status" value="1"/>
</dbReference>
<protein>
    <submittedName>
        <fullName evidence="2">LytTr DNA-binding domain-containing protein</fullName>
    </submittedName>
</protein>
<dbReference type="Proteomes" id="UP000187651">
    <property type="component" value="Unassembled WGS sequence"/>
</dbReference>
<evidence type="ECO:0000259" key="1">
    <source>
        <dbReference type="PROSITE" id="PS50930"/>
    </source>
</evidence>
<dbReference type="GO" id="GO:0003677">
    <property type="term" value="F:DNA binding"/>
    <property type="evidence" value="ECO:0007669"/>
    <property type="project" value="UniProtKB-KW"/>
</dbReference>
<feature type="domain" description="HTH LytTR-type" evidence="1">
    <location>
        <begin position="1"/>
        <end position="91"/>
    </location>
</feature>
<dbReference type="AlphaFoldDB" id="A0A1G9Z6M1"/>
<organism evidence="2 3">
    <name type="scientific">Lachnospira pectinoschiza</name>
    <dbReference type="NCBI Taxonomy" id="28052"/>
    <lineage>
        <taxon>Bacteria</taxon>
        <taxon>Bacillati</taxon>
        <taxon>Bacillota</taxon>
        <taxon>Clostridia</taxon>
        <taxon>Lachnospirales</taxon>
        <taxon>Lachnospiraceae</taxon>
        <taxon>Lachnospira</taxon>
    </lineage>
</organism>
<name>A0A1G9Z6M1_9FIRM</name>
<dbReference type="InterPro" id="IPR007492">
    <property type="entry name" value="LytTR_DNA-bd_dom"/>
</dbReference>
<accession>A0A1G9Z6M1</accession>
<sequence>MTIQDIDLSLVEYVEVRGHYLYFISDNLEHKIRGSLRQNYEVLENKEFLKVNKSTMVNKNHVVDTRKISRYLYLKSGKCIEISRRKLKIID</sequence>
<dbReference type="Gene3D" id="2.40.50.1020">
    <property type="entry name" value="LytTr DNA-binding domain"/>
    <property type="match status" value="1"/>
</dbReference>
<evidence type="ECO:0000313" key="3">
    <source>
        <dbReference type="Proteomes" id="UP000187651"/>
    </source>
</evidence>
<proteinExistence type="predicted"/>
<gene>
    <name evidence="2" type="ORF">SAMN05216544_2031</name>
</gene>
<keyword evidence="3" id="KW-1185">Reference proteome</keyword>
<evidence type="ECO:0000313" key="2">
    <source>
        <dbReference type="EMBL" id="SDN16421.1"/>
    </source>
</evidence>
<dbReference type="SMART" id="SM00850">
    <property type="entry name" value="LytTR"/>
    <property type="match status" value="1"/>
</dbReference>
<dbReference type="EMBL" id="FNHZ01000007">
    <property type="protein sequence ID" value="SDN16421.1"/>
    <property type="molecule type" value="Genomic_DNA"/>
</dbReference>
<dbReference type="RefSeq" id="WP_074522043.1">
    <property type="nucleotide sequence ID" value="NZ_FNHZ01000007.1"/>
</dbReference>
<keyword evidence="2" id="KW-0238">DNA-binding</keyword>